<keyword evidence="2" id="KW-1185">Reference proteome</keyword>
<name>A0A852WEW7_9MICO</name>
<comment type="caution">
    <text evidence="1">The sequence shown here is derived from an EMBL/GenBank/DDBJ whole genome shotgun (WGS) entry which is preliminary data.</text>
</comment>
<organism evidence="1 2">
    <name type="scientific">Pedococcus badiiscoriae</name>
    <dbReference type="NCBI Taxonomy" id="642776"/>
    <lineage>
        <taxon>Bacteria</taxon>
        <taxon>Bacillati</taxon>
        <taxon>Actinomycetota</taxon>
        <taxon>Actinomycetes</taxon>
        <taxon>Micrococcales</taxon>
        <taxon>Intrasporangiaceae</taxon>
        <taxon>Pedococcus</taxon>
    </lineage>
</organism>
<dbReference type="Proteomes" id="UP000573599">
    <property type="component" value="Unassembled WGS sequence"/>
</dbReference>
<proteinExistence type="predicted"/>
<dbReference type="EMBL" id="JACCAB010000001">
    <property type="protein sequence ID" value="NYG07773.1"/>
    <property type="molecule type" value="Genomic_DNA"/>
</dbReference>
<evidence type="ECO:0000313" key="2">
    <source>
        <dbReference type="Proteomes" id="UP000573599"/>
    </source>
</evidence>
<gene>
    <name evidence="1" type="ORF">BJ986_002260</name>
</gene>
<reference evidence="1 2" key="1">
    <citation type="submission" date="2020-07" db="EMBL/GenBank/DDBJ databases">
        <title>Sequencing the genomes of 1000 actinobacteria strains.</title>
        <authorList>
            <person name="Klenk H.-P."/>
        </authorList>
    </citation>
    <scope>NUCLEOTIDE SEQUENCE [LARGE SCALE GENOMIC DNA]</scope>
    <source>
        <strain evidence="1 2">DSM 23987</strain>
    </source>
</reference>
<dbReference type="AlphaFoldDB" id="A0A852WEW7"/>
<dbReference type="RefSeq" id="WP_179422072.1">
    <property type="nucleotide sequence ID" value="NZ_JACCAB010000001.1"/>
</dbReference>
<protein>
    <submittedName>
        <fullName evidence="1">Uncharacterized protein</fullName>
    </submittedName>
</protein>
<accession>A0A852WEW7</accession>
<evidence type="ECO:0000313" key="1">
    <source>
        <dbReference type="EMBL" id="NYG07773.1"/>
    </source>
</evidence>
<sequence>MGLKAGMQLMWNHARVRLAQELEWGTLAAVALLEDHHELMRLTARGAGAGSNDDANRTRRSP</sequence>